<reference evidence="1" key="2">
    <citation type="submission" date="2022-06" db="UniProtKB">
        <authorList>
            <consortium name="EnsemblMetazoa"/>
        </authorList>
    </citation>
    <scope>IDENTIFICATION</scope>
    <source>
        <strain evidence="1">DF5081</strain>
    </source>
</reference>
<organism evidence="1 2">
    <name type="scientific">Caenorhabditis japonica</name>
    <dbReference type="NCBI Taxonomy" id="281687"/>
    <lineage>
        <taxon>Eukaryota</taxon>
        <taxon>Metazoa</taxon>
        <taxon>Ecdysozoa</taxon>
        <taxon>Nematoda</taxon>
        <taxon>Chromadorea</taxon>
        <taxon>Rhabditida</taxon>
        <taxon>Rhabditina</taxon>
        <taxon>Rhabditomorpha</taxon>
        <taxon>Rhabditoidea</taxon>
        <taxon>Rhabditidae</taxon>
        <taxon>Peloderinae</taxon>
        <taxon>Caenorhabditis</taxon>
    </lineage>
</organism>
<dbReference type="EnsemblMetazoa" id="CJA42004.1">
    <property type="protein sequence ID" value="CJA42004.1"/>
    <property type="gene ID" value="WBGene00217852"/>
</dbReference>
<dbReference type="AlphaFoldDB" id="A0A8R1EWG4"/>
<keyword evidence="2" id="KW-1185">Reference proteome</keyword>
<name>A0A8R1EWG4_CAEJA</name>
<sequence length="42" mass="4945">NVHRRRSMPPSCHFENDVTRALCKEGYAKFETNVVSENKETY</sequence>
<reference evidence="2" key="1">
    <citation type="submission" date="2010-08" db="EMBL/GenBank/DDBJ databases">
        <authorList>
            <consortium name="Caenorhabditis japonica Sequencing Consortium"/>
            <person name="Wilson R.K."/>
        </authorList>
    </citation>
    <scope>NUCLEOTIDE SEQUENCE [LARGE SCALE GENOMIC DNA]</scope>
    <source>
        <strain evidence="2">DF5081</strain>
    </source>
</reference>
<evidence type="ECO:0000313" key="1">
    <source>
        <dbReference type="EnsemblMetazoa" id="CJA42004.1"/>
    </source>
</evidence>
<evidence type="ECO:0000313" key="2">
    <source>
        <dbReference type="Proteomes" id="UP000005237"/>
    </source>
</evidence>
<dbReference type="Proteomes" id="UP000005237">
    <property type="component" value="Unassembled WGS sequence"/>
</dbReference>
<proteinExistence type="predicted"/>
<protein>
    <submittedName>
        <fullName evidence="1">Uncharacterized protein</fullName>
    </submittedName>
</protein>
<accession>A0A8R1EWG4</accession>